<dbReference type="AlphaFoldDB" id="A0A8H2ZZU0"/>
<proteinExistence type="predicted"/>
<protein>
    <submittedName>
        <fullName evidence="2">Uncharacterized protein</fullName>
    </submittedName>
</protein>
<comment type="caution">
    <text evidence="2">The sequence shown here is derived from an EMBL/GenBank/DDBJ whole genome shotgun (WGS) entry which is preliminary data.</text>
</comment>
<gene>
    <name evidence="2" type="ORF">RDB_LOCUS13902</name>
</gene>
<evidence type="ECO:0000313" key="2">
    <source>
        <dbReference type="EMBL" id="CAE6362042.1"/>
    </source>
</evidence>
<evidence type="ECO:0000313" key="3">
    <source>
        <dbReference type="Proteomes" id="UP000663840"/>
    </source>
</evidence>
<reference evidence="2" key="1">
    <citation type="submission" date="2021-01" db="EMBL/GenBank/DDBJ databases">
        <authorList>
            <person name="Kaushik A."/>
        </authorList>
    </citation>
    <scope>NUCLEOTIDE SEQUENCE</scope>
    <source>
        <strain evidence="2">AG1-1A</strain>
    </source>
</reference>
<sequence>MTRVRGRKTGQKSTCGVATAAQLKTTVQSSDMQGMGSVSLVFPVPTSALAHILEPQTGEQEGKPFISNKSSK</sequence>
<name>A0A8H2ZZU0_9AGAM</name>
<evidence type="ECO:0000256" key="1">
    <source>
        <dbReference type="SAM" id="MobiDB-lite"/>
    </source>
</evidence>
<feature type="region of interest" description="Disordered" evidence="1">
    <location>
        <begin position="52"/>
        <end position="72"/>
    </location>
</feature>
<organism evidence="2 3">
    <name type="scientific">Rhizoctonia solani</name>
    <dbReference type="NCBI Taxonomy" id="456999"/>
    <lineage>
        <taxon>Eukaryota</taxon>
        <taxon>Fungi</taxon>
        <taxon>Dikarya</taxon>
        <taxon>Basidiomycota</taxon>
        <taxon>Agaricomycotina</taxon>
        <taxon>Agaricomycetes</taxon>
        <taxon>Cantharellales</taxon>
        <taxon>Ceratobasidiaceae</taxon>
        <taxon>Rhizoctonia</taxon>
    </lineage>
</organism>
<dbReference type="Proteomes" id="UP000663840">
    <property type="component" value="Unassembled WGS sequence"/>
</dbReference>
<dbReference type="EMBL" id="CAJMWR010000265">
    <property type="protein sequence ID" value="CAE6362042.1"/>
    <property type="molecule type" value="Genomic_DNA"/>
</dbReference>
<accession>A0A8H2ZZU0</accession>